<keyword evidence="2" id="KW-1185">Reference proteome</keyword>
<sequence length="709" mass="78226">MAPRKAAAKAAAKVPSLKDCFITFSGNAVPADAVGGKTYAQIKDEISNNGGTFVTKVAECTHLVVTEAQYNKANQKVKDAIDNDEIIIVSFEWLEKALEGKGPVDSAIYSLHDRKAAASSNGTTAAKVSTKSDPDDAEEDTTAADSKTKKTKGKKRKRDGDEEQVDAVKDEPDTKKAATNGSKAMNVTKNPSLNIPLDEGLASSRYTVYIADDSTIYDVTLNQSNSGKNANKFYRMQLLKEGTNPPYWSTWTRWGRVGEFGQTKMLGPGSLDEALAEFNKKFKDKTGNSWENRNGEMKKNKYVFIERSYEDDEDDGADELPGSDKRKNANGGADADEEETVVESKLPEPVQRLLKLIFNQDYFNATFDAFDYDAKKMPLGKLSKTSLMRGYDVLKQLSALVGSSGNSSQINDLSNHYLSLIPHVVSRSSRPPVLSSMDMIKKEIELLEALTDMQLANDLMKNAKKGKEKAEEVSLLDRQYEGLGMRAMDPVDPKSMEFKELQDYLTKSVGHTHGISYRVQDIFRIERNGEYDRFEGSQYSKVKNKNRRLLWHGSRATNFGGILSQGLRIAPPEAPVSGYMFGKGVYLADMSSKSANYCCSYQSGNTGLLLLCEAELGEPPLKLTGSDYNAGDKAKEKGHLSTWGVGQTAPKAWKDAKCIHPDLEGVNMPDVVSVDPGPTGEAGAYLQYNEYIVYDVAQIKLRYLFRVAM</sequence>
<dbReference type="Proteomes" id="UP001172386">
    <property type="component" value="Unassembled WGS sequence"/>
</dbReference>
<comment type="caution">
    <text evidence="1">The sequence shown here is derived from an EMBL/GenBank/DDBJ whole genome shotgun (WGS) entry which is preliminary data.</text>
</comment>
<reference evidence="1" key="1">
    <citation type="submission" date="2022-10" db="EMBL/GenBank/DDBJ databases">
        <title>Culturing micro-colonial fungi from biological soil crusts in the Mojave desert and describing Neophaeococcomyces mojavensis, and introducing the new genera and species Taxawa tesnikishii.</title>
        <authorList>
            <person name="Kurbessoian T."/>
            <person name="Stajich J.E."/>
        </authorList>
    </citation>
    <scope>NUCLEOTIDE SEQUENCE</scope>
    <source>
        <strain evidence="1">JES_112</strain>
    </source>
</reference>
<proteinExistence type="predicted"/>
<evidence type="ECO:0000313" key="1">
    <source>
        <dbReference type="EMBL" id="KAJ9652795.1"/>
    </source>
</evidence>
<dbReference type="EMBL" id="JAPDRQ010000182">
    <property type="protein sequence ID" value="KAJ9652795.1"/>
    <property type="molecule type" value="Genomic_DNA"/>
</dbReference>
<gene>
    <name evidence="1" type="ORF">H2198_007977</name>
</gene>
<organism evidence="1 2">
    <name type="scientific">Neophaeococcomyces mojaviensis</name>
    <dbReference type="NCBI Taxonomy" id="3383035"/>
    <lineage>
        <taxon>Eukaryota</taxon>
        <taxon>Fungi</taxon>
        <taxon>Dikarya</taxon>
        <taxon>Ascomycota</taxon>
        <taxon>Pezizomycotina</taxon>
        <taxon>Eurotiomycetes</taxon>
        <taxon>Chaetothyriomycetidae</taxon>
        <taxon>Chaetothyriales</taxon>
        <taxon>Chaetothyriales incertae sedis</taxon>
        <taxon>Neophaeococcomyces</taxon>
    </lineage>
</organism>
<protein>
    <submittedName>
        <fullName evidence="1">Uncharacterized protein</fullName>
    </submittedName>
</protein>
<evidence type="ECO:0000313" key="2">
    <source>
        <dbReference type="Proteomes" id="UP001172386"/>
    </source>
</evidence>
<name>A0ACC2ZYM5_9EURO</name>
<accession>A0ACC2ZYM5</accession>